<evidence type="ECO:0000313" key="2">
    <source>
        <dbReference type="EMBL" id="KAL2289136.1"/>
    </source>
</evidence>
<feature type="compositionally biased region" description="Basic and acidic residues" evidence="1">
    <location>
        <begin position="80"/>
        <end position="91"/>
    </location>
</feature>
<proteinExistence type="predicted"/>
<feature type="region of interest" description="Disordered" evidence="1">
    <location>
        <begin position="78"/>
        <end position="100"/>
    </location>
</feature>
<sequence>MSVNFVVAPSLTGLKPQCQLRCGPATQPTSKNRETVAGWAEWDDLLCYPQSFDCDFGTASQTFLSSLTDTGPLASGLRGMEPDAHRKEIRGQTKQHMGHV</sequence>
<organism evidence="2 3">
    <name type="scientific">Diaporthe vaccinii</name>
    <dbReference type="NCBI Taxonomy" id="105482"/>
    <lineage>
        <taxon>Eukaryota</taxon>
        <taxon>Fungi</taxon>
        <taxon>Dikarya</taxon>
        <taxon>Ascomycota</taxon>
        <taxon>Pezizomycotina</taxon>
        <taxon>Sordariomycetes</taxon>
        <taxon>Sordariomycetidae</taxon>
        <taxon>Diaporthales</taxon>
        <taxon>Diaporthaceae</taxon>
        <taxon>Diaporthe</taxon>
        <taxon>Diaporthe eres species complex</taxon>
    </lineage>
</organism>
<reference evidence="2 3" key="1">
    <citation type="submission" date="2024-03" db="EMBL/GenBank/DDBJ databases">
        <title>A high-quality draft genome sequence of Diaporthe vaccinii, a causative agent of upright dieback and viscid rot disease in cranberry plants.</title>
        <authorList>
            <person name="Sarrasin M."/>
            <person name="Lang B.F."/>
            <person name="Burger G."/>
        </authorList>
    </citation>
    <scope>NUCLEOTIDE SEQUENCE [LARGE SCALE GENOMIC DNA]</scope>
    <source>
        <strain evidence="2 3">IS7</strain>
    </source>
</reference>
<name>A0ABR4F3P7_9PEZI</name>
<protein>
    <submittedName>
        <fullName evidence="2">Uncharacterized protein</fullName>
    </submittedName>
</protein>
<dbReference type="EMBL" id="JBAWTH010000014">
    <property type="protein sequence ID" value="KAL2289136.1"/>
    <property type="molecule type" value="Genomic_DNA"/>
</dbReference>
<dbReference type="Proteomes" id="UP001600888">
    <property type="component" value="Unassembled WGS sequence"/>
</dbReference>
<evidence type="ECO:0000256" key="1">
    <source>
        <dbReference type="SAM" id="MobiDB-lite"/>
    </source>
</evidence>
<accession>A0ABR4F3P7</accession>
<comment type="caution">
    <text evidence="2">The sequence shown here is derived from an EMBL/GenBank/DDBJ whole genome shotgun (WGS) entry which is preliminary data.</text>
</comment>
<keyword evidence="3" id="KW-1185">Reference proteome</keyword>
<evidence type="ECO:0000313" key="3">
    <source>
        <dbReference type="Proteomes" id="UP001600888"/>
    </source>
</evidence>
<gene>
    <name evidence="2" type="ORF">FJTKL_02942</name>
</gene>